<keyword evidence="3" id="KW-1185">Reference proteome</keyword>
<feature type="transmembrane region" description="Helical" evidence="1">
    <location>
        <begin position="20"/>
        <end position="41"/>
    </location>
</feature>
<accession>A0A154QFL8</accession>
<dbReference type="Pfam" id="PF07963">
    <property type="entry name" value="N_methyl"/>
    <property type="match status" value="1"/>
</dbReference>
<dbReference type="Gene3D" id="3.30.700.10">
    <property type="entry name" value="Glycoprotein, Type 4 Pilin"/>
    <property type="match status" value="1"/>
</dbReference>
<reference evidence="2 3" key="1">
    <citation type="journal article" date="2016" name="MBio">
        <title>Lateral Gene Transfer in a Heavy Metal-Contaminated-Groundwater Microbial Community.</title>
        <authorList>
            <person name="Hemme C.L."/>
            <person name="Green S.J."/>
            <person name="Rishishwar L."/>
            <person name="Prakash O."/>
            <person name="Pettenato A."/>
            <person name="Chakraborty R."/>
            <person name="Deutschbauer A.M."/>
            <person name="Van Nostrand J.D."/>
            <person name="Wu L."/>
            <person name="He Z."/>
            <person name="Jordan I.K."/>
            <person name="Hazen T.C."/>
            <person name="Arkin A.P."/>
            <person name="Kostka J.E."/>
            <person name="Zhou J."/>
        </authorList>
    </citation>
    <scope>NUCLEOTIDE SEQUENCE [LARGE SCALE GENOMIC DNA]</scope>
    <source>
        <strain evidence="2 3">FW104-T7</strain>
    </source>
</reference>
<sequence>MSGLYLVGRRRSHGFSFIELLATLAIMAVLLLVAVPSARLVTQRHREAELRSALATIRDGIDHYRKAVEQGRIQAKLGQSGYPPDLAVLTEGVDDVSTPDRRKIYFLRRLPADPMYVGAAVDPAATWGLRSYASPPDAPAAGDDVFDVYSTSAGTGLNDVPYKDW</sequence>
<keyword evidence="1" id="KW-1133">Transmembrane helix</keyword>
<comment type="caution">
    <text evidence="2">The sequence shown here is derived from an EMBL/GenBank/DDBJ whole genome shotgun (WGS) entry which is preliminary data.</text>
</comment>
<dbReference type="Proteomes" id="UP000076131">
    <property type="component" value="Unassembled WGS sequence"/>
</dbReference>
<dbReference type="AlphaFoldDB" id="A0A154QFL8"/>
<dbReference type="STRING" id="416169.RHOFW104T7_15310"/>
<dbReference type="EMBL" id="LVJS01000050">
    <property type="protein sequence ID" value="KZC23072.1"/>
    <property type="molecule type" value="Genomic_DNA"/>
</dbReference>
<dbReference type="InterPro" id="IPR012902">
    <property type="entry name" value="N_methyl_site"/>
</dbReference>
<protein>
    <submittedName>
        <fullName evidence="2">General secretion pathway protein GspG</fullName>
    </submittedName>
</protein>
<organism evidence="2 3">
    <name type="scientific">Rhodanobacter thiooxydans</name>
    <dbReference type="NCBI Taxonomy" id="416169"/>
    <lineage>
        <taxon>Bacteria</taxon>
        <taxon>Pseudomonadati</taxon>
        <taxon>Pseudomonadota</taxon>
        <taxon>Gammaproteobacteria</taxon>
        <taxon>Lysobacterales</taxon>
        <taxon>Rhodanobacteraceae</taxon>
        <taxon>Rhodanobacter</taxon>
    </lineage>
</organism>
<gene>
    <name evidence="2" type="ORF">RHOFW104T7_15310</name>
</gene>
<dbReference type="RefSeq" id="WP_008437518.1">
    <property type="nucleotide sequence ID" value="NZ_LVJS01000050.1"/>
</dbReference>
<keyword evidence="1" id="KW-0472">Membrane</keyword>
<dbReference type="NCBIfam" id="TIGR02532">
    <property type="entry name" value="IV_pilin_GFxxxE"/>
    <property type="match status" value="1"/>
</dbReference>
<keyword evidence="1" id="KW-0812">Transmembrane</keyword>
<name>A0A154QFL8_9GAMM</name>
<dbReference type="InterPro" id="IPR045584">
    <property type="entry name" value="Pilin-like"/>
</dbReference>
<evidence type="ECO:0000313" key="3">
    <source>
        <dbReference type="Proteomes" id="UP000076131"/>
    </source>
</evidence>
<dbReference type="SUPFAM" id="SSF54523">
    <property type="entry name" value="Pili subunits"/>
    <property type="match status" value="1"/>
</dbReference>
<dbReference type="eggNOG" id="COG4968">
    <property type="taxonomic scope" value="Bacteria"/>
</dbReference>
<proteinExistence type="predicted"/>
<evidence type="ECO:0000256" key="1">
    <source>
        <dbReference type="SAM" id="Phobius"/>
    </source>
</evidence>
<evidence type="ECO:0000313" key="2">
    <source>
        <dbReference type="EMBL" id="KZC23072.1"/>
    </source>
</evidence>